<reference evidence="1 2" key="1">
    <citation type="journal article" date="2010" name="Nat. Biotechnol.">
        <title>Genome sequence of the model mushroom Schizophyllum commune.</title>
        <authorList>
            <person name="Ohm R.A."/>
            <person name="de Jong J.F."/>
            <person name="Lugones L.G."/>
            <person name="Aerts A."/>
            <person name="Kothe E."/>
            <person name="Stajich J.E."/>
            <person name="de Vries R.P."/>
            <person name="Record E."/>
            <person name="Levasseur A."/>
            <person name="Baker S.E."/>
            <person name="Bartholomew K.A."/>
            <person name="Coutinho P.M."/>
            <person name="Erdmann S."/>
            <person name="Fowler T.J."/>
            <person name="Gathman A.C."/>
            <person name="Lombard V."/>
            <person name="Henrissat B."/>
            <person name="Knabe N."/>
            <person name="Kuees U."/>
            <person name="Lilly W.W."/>
            <person name="Lindquist E."/>
            <person name="Lucas S."/>
            <person name="Magnuson J.K."/>
            <person name="Piumi F."/>
            <person name="Raudaskoski M."/>
            <person name="Salamov A."/>
            <person name="Schmutz J."/>
            <person name="Schwarze F.W.M.R."/>
            <person name="vanKuyk P.A."/>
            <person name="Horton J.S."/>
            <person name="Grigoriev I.V."/>
            <person name="Woesten H.A.B."/>
        </authorList>
    </citation>
    <scope>NUCLEOTIDE SEQUENCE [LARGE SCALE GENOMIC DNA]</scope>
    <source>
        <strain evidence="2">H4-8 / FGSC 9210</strain>
    </source>
</reference>
<organism evidence="2">
    <name type="scientific">Schizophyllum commune (strain H4-8 / FGSC 9210)</name>
    <name type="common">Split gill fungus</name>
    <dbReference type="NCBI Taxonomy" id="578458"/>
    <lineage>
        <taxon>Eukaryota</taxon>
        <taxon>Fungi</taxon>
        <taxon>Dikarya</taxon>
        <taxon>Basidiomycota</taxon>
        <taxon>Agaricomycotina</taxon>
        <taxon>Agaricomycetes</taxon>
        <taxon>Agaricomycetidae</taxon>
        <taxon>Agaricales</taxon>
        <taxon>Schizophyllaceae</taxon>
        <taxon>Schizophyllum</taxon>
    </lineage>
</organism>
<dbReference type="Gene3D" id="1.20.1170.10">
    <property type="match status" value="1"/>
</dbReference>
<dbReference type="OMA" id="HADCTGF"/>
<dbReference type="EMBL" id="GL377309">
    <property type="protein sequence ID" value="EFI94829.1"/>
    <property type="molecule type" value="Genomic_DNA"/>
</dbReference>
<keyword evidence="2" id="KW-1185">Reference proteome</keyword>
<dbReference type="AlphaFoldDB" id="D8QBX6"/>
<proteinExistence type="predicted"/>
<dbReference type="Proteomes" id="UP000007431">
    <property type="component" value="Unassembled WGS sequence"/>
</dbReference>
<evidence type="ECO:0000313" key="1">
    <source>
        <dbReference type="EMBL" id="EFI94829.1"/>
    </source>
</evidence>
<name>D8QBX6_SCHCM</name>
<evidence type="ECO:0008006" key="3">
    <source>
        <dbReference type="Google" id="ProtNLM"/>
    </source>
</evidence>
<dbReference type="CDD" id="cd22656">
    <property type="entry name" value="ClyA_Cry6Aa-like"/>
    <property type="match status" value="1"/>
</dbReference>
<dbReference type="InParanoid" id="D8QBX6"/>
<dbReference type="NCBIfam" id="NF033928">
    <property type="entry name" value="alph_xenorhab_A"/>
    <property type="match status" value="1"/>
</dbReference>
<dbReference type="HOGENOM" id="CLU_054251_0_0_1"/>
<sequence length="393" mass="42615">MSSTTPDMSPGALVDSDGNYCLQQDDMYNLLKYLWSGALLPLTPADYQTRLDISDSAMTQYATVIDNLVDEYKTVSAHCNTFKNTTYPAIVNIAADVYSYAQNAGGTVDDSLYASIFQLIRSFANTSNTTDDKNKITQQVDDLINVQVQAIAGILTKAETAVTDLQNFETQCMQDQSDLQARQKAVEDAITAETGSLADLKARLQSDRQTLAADQAAYEHDKIVACTTLTYAWVPFWGIIAASVVAGIFGHAAAELADDIDTLKSDISTESAEVTDDTRVIADLTAVDTDLTSFLAAIQPAITTIQKMHGIWSSISGDLTSLQNMIHSSVSTAEAAIAGIIDQKVVDKWNDLANSVYTVQKYQQAAFLTQAQQTTIDQLSDQLHQQAQQTAAI</sequence>
<dbReference type="SUPFAM" id="SSF58100">
    <property type="entry name" value="Bacterial hemolysins"/>
    <property type="match status" value="1"/>
</dbReference>
<evidence type="ECO:0000313" key="2">
    <source>
        <dbReference type="Proteomes" id="UP000007431"/>
    </source>
</evidence>
<dbReference type="eggNOG" id="ENOG502SN23">
    <property type="taxonomic scope" value="Eukaryota"/>
</dbReference>
<accession>D8QBX6</accession>
<gene>
    <name evidence="1" type="ORF">SCHCODRAFT_257968</name>
</gene>
<protein>
    <recommendedName>
        <fullName evidence="3">Pesticidal crystal protein cry6Aa</fullName>
    </recommendedName>
</protein>
<dbReference type="VEuPathDB" id="FungiDB:SCHCODRAFT_02634267"/>